<gene>
    <name evidence="1" type="ORF">DLK05_05665</name>
</gene>
<sequence>MLAYFQYQKKIIQKSMKFIWIFLKRCKKSNIGTKPRVLSWKDELKDFYPDMMRLKDGVNQISSISGKIKFLQDERMDLSIKFENKGKDLYSSAINFFFESRIECLKDLLMHESKLSKKIKFDQEELEIEIFLREILQTLEKANSQISKDKIKEDIVRGIKIVKSFSEGNLNFENEKFDSPQLNWTESKAALVELIYALHSSHSINEGRVDIKTIAELFESMFSIELGDVYHTFSEVRNRKIEQTKFIDLLKDSLLAKMKESDEKSWK</sequence>
<dbReference type="InterPro" id="IPR018534">
    <property type="entry name" value="Tet_reg_excision_RteC"/>
</dbReference>
<proteinExistence type="predicted"/>
<evidence type="ECO:0008006" key="3">
    <source>
        <dbReference type="Google" id="ProtNLM"/>
    </source>
</evidence>
<evidence type="ECO:0000313" key="1">
    <source>
        <dbReference type="EMBL" id="RUT79057.1"/>
    </source>
</evidence>
<dbReference type="Pfam" id="PF09357">
    <property type="entry name" value="RteC"/>
    <property type="match status" value="1"/>
</dbReference>
<organism evidence="1 2">
    <name type="scientific">Ancylomarina longa</name>
    <dbReference type="NCBI Taxonomy" id="2487017"/>
    <lineage>
        <taxon>Bacteria</taxon>
        <taxon>Pseudomonadati</taxon>
        <taxon>Bacteroidota</taxon>
        <taxon>Bacteroidia</taxon>
        <taxon>Marinilabiliales</taxon>
        <taxon>Marinifilaceae</taxon>
        <taxon>Ancylomarina</taxon>
    </lineage>
</organism>
<name>A0A434AXC9_9BACT</name>
<protein>
    <recommendedName>
        <fullName evidence="3">RteC protein</fullName>
    </recommendedName>
</protein>
<dbReference type="OrthoDB" id="790983at2"/>
<reference evidence="1 2" key="1">
    <citation type="submission" date="2018-11" db="EMBL/GenBank/DDBJ databases">
        <title>Parancylomarina longa gen. nov., sp. nov., isolated from sediments of southern Okinawa.</title>
        <authorList>
            <person name="Fu T."/>
        </authorList>
    </citation>
    <scope>NUCLEOTIDE SEQUENCE [LARGE SCALE GENOMIC DNA]</scope>
    <source>
        <strain evidence="1 2">T3-2 S1-C</strain>
    </source>
</reference>
<dbReference type="AlphaFoldDB" id="A0A434AXC9"/>
<comment type="caution">
    <text evidence="1">The sequence shown here is derived from an EMBL/GenBank/DDBJ whole genome shotgun (WGS) entry which is preliminary data.</text>
</comment>
<dbReference type="Proteomes" id="UP000282985">
    <property type="component" value="Unassembled WGS sequence"/>
</dbReference>
<dbReference type="EMBL" id="RJJX01000005">
    <property type="protein sequence ID" value="RUT79057.1"/>
    <property type="molecule type" value="Genomic_DNA"/>
</dbReference>
<keyword evidence="2" id="KW-1185">Reference proteome</keyword>
<accession>A0A434AXC9</accession>
<evidence type="ECO:0000313" key="2">
    <source>
        <dbReference type="Proteomes" id="UP000282985"/>
    </source>
</evidence>